<evidence type="ECO:0000256" key="1">
    <source>
        <dbReference type="SAM" id="SignalP"/>
    </source>
</evidence>
<keyword evidence="3" id="KW-1185">Reference proteome</keyword>
<dbReference type="AlphaFoldDB" id="A0A151ZFY2"/>
<dbReference type="SUPFAM" id="SSF52833">
    <property type="entry name" value="Thioredoxin-like"/>
    <property type="match status" value="1"/>
</dbReference>
<dbReference type="Gene3D" id="3.40.30.10">
    <property type="entry name" value="Glutaredoxin"/>
    <property type="match status" value="1"/>
</dbReference>
<evidence type="ECO:0008006" key="4">
    <source>
        <dbReference type="Google" id="ProtNLM"/>
    </source>
</evidence>
<gene>
    <name evidence="2" type="ORF">DLAC_05353</name>
</gene>
<dbReference type="OrthoDB" id="446890at2759"/>
<evidence type="ECO:0000313" key="3">
    <source>
        <dbReference type="Proteomes" id="UP000076078"/>
    </source>
</evidence>
<name>A0A151ZFY2_TIELA</name>
<proteinExistence type="predicted"/>
<evidence type="ECO:0000313" key="2">
    <source>
        <dbReference type="EMBL" id="KYQ92774.1"/>
    </source>
</evidence>
<protein>
    <recommendedName>
        <fullName evidence="4">Glutathione peroxidase</fullName>
    </recommendedName>
</protein>
<sequence>MRYSHSVLITILLVVGLNYGVSGQIANVTCDQPQGSFYDLSGYLLNGTKISFDQFQGKVVLLTNTASF</sequence>
<reference evidence="2 3" key="1">
    <citation type="submission" date="2015-12" db="EMBL/GenBank/DDBJ databases">
        <title>Dictyostelia acquired genes for synthesis and detection of signals that induce cell-type specialization by lateral gene transfer from prokaryotes.</title>
        <authorList>
            <person name="Gloeckner G."/>
            <person name="Schaap P."/>
        </authorList>
    </citation>
    <scope>NUCLEOTIDE SEQUENCE [LARGE SCALE GENOMIC DNA]</scope>
    <source>
        <strain evidence="2 3">TK</strain>
    </source>
</reference>
<dbReference type="InterPro" id="IPR036249">
    <property type="entry name" value="Thioredoxin-like_sf"/>
</dbReference>
<dbReference type="EMBL" id="LODT01000028">
    <property type="protein sequence ID" value="KYQ92774.1"/>
    <property type="molecule type" value="Genomic_DNA"/>
</dbReference>
<organism evidence="2 3">
    <name type="scientific">Tieghemostelium lacteum</name>
    <name type="common">Slime mold</name>
    <name type="synonym">Dictyostelium lacteum</name>
    <dbReference type="NCBI Taxonomy" id="361077"/>
    <lineage>
        <taxon>Eukaryota</taxon>
        <taxon>Amoebozoa</taxon>
        <taxon>Evosea</taxon>
        <taxon>Eumycetozoa</taxon>
        <taxon>Dictyostelia</taxon>
        <taxon>Dictyosteliales</taxon>
        <taxon>Raperosteliaceae</taxon>
        <taxon>Tieghemostelium</taxon>
    </lineage>
</organism>
<keyword evidence="1" id="KW-0732">Signal</keyword>
<accession>A0A151ZFY2</accession>
<feature type="signal peptide" evidence="1">
    <location>
        <begin position="1"/>
        <end position="23"/>
    </location>
</feature>
<dbReference type="InParanoid" id="A0A151ZFY2"/>
<comment type="caution">
    <text evidence="2">The sequence shown here is derived from an EMBL/GenBank/DDBJ whole genome shotgun (WGS) entry which is preliminary data.</text>
</comment>
<feature type="chain" id="PRO_5007593252" description="Glutathione peroxidase" evidence="1">
    <location>
        <begin position="24"/>
        <end position="68"/>
    </location>
</feature>
<dbReference type="Proteomes" id="UP000076078">
    <property type="component" value="Unassembled WGS sequence"/>
</dbReference>